<sequence length="77" mass="8172">MQERTSVMRKIHTISPVHQQKQLAGAGAQLHYHAALQAPSPPAIAGCACQSSVGGAITTWEATRAERLVHALCTLTL</sequence>
<protein>
    <submittedName>
        <fullName evidence="1">Uncharacterized protein</fullName>
    </submittedName>
</protein>
<dbReference type="Proteomes" id="UP000076881">
    <property type="component" value="Unassembled WGS sequence"/>
</dbReference>
<reference evidence="1 2" key="1">
    <citation type="journal article" date="2016" name="Genome Biol. Evol.">
        <title>Divergent and convergent evolution of fungal pathogenicity.</title>
        <authorList>
            <person name="Shang Y."/>
            <person name="Xiao G."/>
            <person name="Zheng P."/>
            <person name="Cen K."/>
            <person name="Zhan S."/>
            <person name="Wang C."/>
        </authorList>
    </citation>
    <scope>NUCLEOTIDE SEQUENCE [LARGE SCALE GENOMIC DNA]</scope>
    <source>
        <strain evidence="1 2">RCEF 1005</strain>
    </source>
</reference>
<gene>
    <name evidence="1" type="ORF">LEL_10516</name>
</gene>
<comment type="caution">
    <text evidence="1">The sequence shown here is derived from an EMBL/GenBank/DDBJ whole genome shotgun (WGS) entry which is preliminary data.</text>
</comment>
<proteinExistence type="predicted"/>
<organism evidence="1 2">
    <name type="scientific">Akanthomyces lecanii RCEF 1005</name>
    <dbReference type="NCBI Taxonomy" id="1081108"/>
    <lineage>
        <taxon>Eukaryota</taxon>
        <taxon>Fungi</taxon>
        <taxon>Dikarya</taxon>
        <taxon>Ascomycota</taxon>
        <taxon>Pezizomycotina</taxon>
        <taxon>Sordariomycetes</taxon>
        <taxon>Hypocreomycetidae</taxon>
        <taxon>Hypocreales</taxon>
        <taxon>Cordycipitaceae</taxon>
        <taxon>Akanthomyces</taxon>
        <taxon>Cordyceps confragosa</taxon>
    </lineage>
</organism>
<evidence type="ECO:0000313" key="1">
    <source>
        <dbReference type="EMBL" id="OAA66417.1"/>
    </source>
</evidence>
<name>A0A167YKM8_CORDF</name>
<accession>A0A167YKM8</accession>
<keyword evidence="2" id="KW-1185">Reference proteome</keyword>
<dbReference type="EMBL" id="AZHF01000013">
    <property type="protein sequence ID" value="OAA66417.1"/>
    <property type="molecule type" value="Genomic_DNA"/>
</dbReference>
<evidence type="ECO:0000313" key="2">
    <source>
        <dbReference type="Proteomes" id="UP000076881"/>
    </source>
</evidence>
<dbReference type="AlphaFoldDB" id="A0A167YKM8"/>